<evidence type="ECO:0000256" key="3">
    <source>
        <dbReference type="ARBA" id="ARBA00022837"/>
    </source>
</evidence>
<dbReference type="SUPFAM" id="SSF49562">
    <property type="entry name" value="C2 domain (Calcium/lipid-binding domain, CaLB)"/>
    <property type="match status" value="1"/>
</dbReference>
<reference evidence="7" key="1">
    <citation type="submission" date="2023-08" db="EMBL/GenBank/DDBJ databases">
        <authorList>
            <person name="Chen Y."/>
            <person name="Shah S."/>
            <person name="Dougan E. K."/>
            <person name="Thang M."/>
            <person name="Chan C."/>
        </authorList>
    </citation>
    <scope>NUCLEOTIDE SEQUENCE</scope>
</reference>
<comment type="caution">
    <text evidence="7">The sequence shown here is derived from an EMBL/GenBank/DDBJ whole genome shotgun (WGS) entry which is preliminary data.</text>
</comment>
<dbReference type="PANTHER" id="PTHR45911">
    <property type="entry name" value="C2 DOMAIN-CONTAINING PROTEIN"/>
    <property type="match status" value="1"/>
</dbReference>
<keyword evidence="1" id="KW-0479">Metal-binding</keyword>
<dbReference type="Gene3D" id="3.30.60.20">
    <property type="match status" value="1"/>
</dbReference>
<accession>A0AA36HNT4</accession>
<keyword evidence="3" id="KW-0106">Calcium</keyword>
<organism evidence="7 8">
    <name type="scientific">Effrenium voratum</name>
    <dbReference type="NCBI Taxonomy" id="2562239"/>
    <lineage>
        <taxon>Eukaryota</taxon>
        <taxon>Sar</taxon>
        <taxon>Alveolata</taxon>
        <taxon>Dinophyceae</taxon>
        <taxon>Suessiales</taxon>
        <taxon>Symbiodiniaceae</taxon>
        <taxon>Effrenium</taxon>
    </lineage>
</organism>
<dbReference type="GO" id="GO:0016020">
    <property type="term" value="C:membrane"/>
    <property type="evidence" value="ECO:0007669"/>
    <property type="project" value="TreeGrafter"/>
</dbReference>
<dbReference type="SMART" id="SM00239">
    <property type="entry name" value="C2"/>
    <property type="match status" value="1"/>
</dbReference>
<keyword evidence="2" id="KW-0862">Zinc</keyword>
<evidence type="ECO:0000256" key="1">
    <source>
        <dbReference type="ARBA" id="ARBA00022723"/>
    </source>
</evidence>
<dbReference type="EMBL" id="CAUJNA010000104">
    <property type="protein sequence ID" value="CAJ1371902.1"/>
    <property type="molecule type" value="Genomic_DNA"/>
</dbReference>
<dbReference type="InterPro" id="IPR002219">
    <property type="entry name" value="PKC_DAG/PE"/>
</dbReference>
<dbReference type="Pfam" id="PF00168">
    <property type="entry name" value="C2"/>
    <property type="match status" value="1"/>
</dbReference>
<feature type="domain" description="C2" evidence="5">
    <location>
        <begin position="1"/>
        <end position="120"/>
    </location>
</feature>
<dbReference type="InterPro" id="IPR000008">
    <property type="entry name" value="C2_dom"/>
</dbReference>
<dbReference type="Gene3D" id="2.60.40.150">
    <property type="entry name" value="C2 domain"/>
    <property type="match status" value="1"/>
</dbReference>
<evidence type="ECO:0000256" key="4">
    <source>
        <dbReference type="SAM" id="MobiDB-lite"/>
    </source>
</evidence>
<dbReference type="PROSITE" id="PS50004">
    <property type="entry name" value="C2"/>
    <property type="match status" value="1"/>
</dbReference>
<evidence type="ECO:0000256" key="2">
    <source>
        <dbReference type="ARBA" id="ARBA00022833"/>
    </source>
</evidence>
<feature type="compositionally biased region" description="Polar residues" evidence="4">
    <location>
        <begin position="394"/>
        <end position="406"/>
    </location>
</feature>
<dbReference type="SUPFAM" id="SSF57889">
    <property type="entry name" value="Cysteine-rich domain"/>
    <property type="match status" value="1"/>
</dbReference>
<feature type="domain" description="Phorbol-ester/DAG-type" evidence="6">
    <location>
        <begin position="422"/>
        <end position="473"/>
    </location>
</feature>
<dbReference type="PROSITE" id="PS50081">
    <property type="entry name" value="ZF_DAG_PE_2"/>
    <property type="match status" value="1"/>
</dbReference>
<dbReference type="Pfam" id="PF00130">
    <property type="entry name" value="C1_1"/>
    <property type="match status" value="1"/>
</dbReference>
<gene>
    <name evidence="7" type="ORF">EVOR1521_LOCUS2106</name>
</gene>
<evidence type="ECO:0000259" key="6">
    <source>
        <dbReference type="PROSITE" id="PS50081"/>
    </source>
</evidence>
<evidence type="ECO:0000313" key="7">
    <source>
        <dbReference type="EMBL" id="CAJ1371902.1"/>
    </source>
</evidence>
<proteinExistence type="predicted"/>
<dbReference type="InterPro" id="IPR046349">
    <property type="entry name" value="C1-like_sf"/>
</dbReference>
<dbReference type="PANTHER" id="PTHR45911:SF4">
    <property type="entry name" value="MULTIPLE C2 AND TRANSMEMBRANE DOMAIN-CONTAINING PROTEIN"/>
    <property type="match status" value="1"/>
</dbReference>
<dbReference type="CDD" id="cd00030">
    <property type="entry name" value="C2"/>
    <property type="match status" value="1"/>
</dbReference>
<evidence type="ECO:0000259" key="5">
    <source>
        <dbReference type="PROSITE" id="PS50004"/>
    </source>
</evidence>
<feature type="region of interest" description="Disordered" evidence="4">
    <location>
        <begin position="394"/>
        <end position="423"/>
    </location>
</feature>
<dbReference type="InterPro" id="IPR035892">
    <property type="entry name" value="C2_domain_sf"/>
</dbReference>
<dbReference type="CDD" id="cd00029">
    <property type="entry name" value="C1"/>
    <property type="match status" value="1"/>
</dbReference>
<sequence>MPVAPYGVLHLFIDRASGLPAADVTGFSDPYVTAQVDDKDLDLRTSTQSTTLAPRWGEDFCLSIYRPESVLTLLVHDEDFGNEASLGFAGSLVGLSDDLLGYVDIAVARLPLNTRLSGWFDLYEVSKPVNSYTSRAAKMQSGEKPRKVGRIRLQLTLRAQPQHELFAFCLGPPSFGEPLQPLDLASLLRNITVIAHEAQLAERFWSPLLEHAERGSSAICGTGILLLWRPEFILPLLILLACGILLNASPAEEEEGAAAAVESDPALQNVFKAAEAHLPQHQYTEMCAVQGSLNLAVEVIQGWREVWAWAVCHKQKVSLCLAFVAAVLVYHSEWQGLVLRLALTALLAVAALQHSSLWRILRGVAIYRRGKLPLKDWDGLLGYATERVQDTRSLTPEEAQSLSNSPVGADNSEGSAKNPPSLHVMEESSWTEPKWCQHCGGFLWGAWRQGWQCRSCGVVLCHACAAESDLDYCAKKSQALGPLGPDRDTRGAVCELDFGLKDSSLHVLVLPSSEAVLEAAAAAITKAKAAGQKVFVSLSLPPEILDSLDQKEASDARRVERHLGGYVDAVKEALKEVDLVWLPYAAFKKQFWAGTQKMLEKKKWAYGVHAEVGQASVAKKLLDRSPRPTAWLTADDLLRPAHEAAVAAALDLGVACVSLPRKAPGSLAELYFRSAGFEAPSSAAAVQHAWHRGMAAVLRGKLVASEVTEASVPAMVNLLTAAAVAADHADRFQGAKAPLEAALNSGRALLGKDATATTKEADAIFPGVTATTLSGLAEQAKVFKGNNHIIYAEDFFNKATFAAIKEETERLWRSKDIEANCNLDGTNRLGGYILDLVPANSSLYRLVYGNDPFRQWVSAVNAEGPMWPADFPIELREYGRESKGMGCHPDLQMYKVPRKDLEFAFTVDNDSRCNVTFWDLAGKQHFVQTKPNSLMMVGVNAATHCVSSTDGGTRSILKFIYVGDYRKSNEFWYYTSNECDDQNPNRQMLADRRAQRSAEVHASEL</sequence>
<keyword evidence="8" id="KW-1185">Reference proteome</keyword>
<evidence type="ECO:0000313" key="8">
    <source>
        <dbReference type="Proteomes" id="UP001178507"/>
    </source>
</evidence>
<dbReference type="AlphaFoldDB" id="A0AA36HNT4"/>
<name>A0AA36HNT4_9DINO</name>
<dbReference type="Proteomes" id="UP001178507">
    <property type="component" value="Unassembled WGS sequence"/>
</dbReference>
<protein>
    <submittedName>
        <fullName evidence="7">Uncharacterized protein</fullName>
    </submittedName>
</protein>
<dbReference type="GO" id="GO:0005509">
    <property type="term" value="F:calcium ion binding"/>
    <property type="evidence" value="ECO:0007669"/>
    <property type="project" value="TreeGrafter"/>
</dbReference>